<dbReference type="EMBL" id="BBYR01000011">
    <property type="protein sequence ID" value="GAP34839.1"/>
    <property type="molecule type" value="Genomic_DNA"/>
</dbReference>
<comment type="caution">
    <text evidence="1">The sequence shown here is derived from an EMBL/GenBank/DDBJ whole genome shotgun (WGS) entry which is preliminary data.</text>
</comment>
<name>A0A0K8NX26_PISS1</name>
<keyword evidence="2" id="KW-1185">Reference proteome</keyword>
<gene>
    <name evidence="1" type="ORF">ISF6_0322</name>
</gene>
<evidence type="ECO:0000313" key="1">
    <source>
        <dbReference type="EMBL" id="GAP34839.1"/>
    </source>
</evidence>
<dbReference type="OrthoDB" id="8527830at2"/>
<reference evidence="2" key="1">
    <citation type="submission" date="2015-07" db="EMBL/GenBank/DDBJ databases">
        <title>Discovery of a poly(ethylene terephthalate assimilation.</title>
        <authorList>
            <person name="Yoshida S."/>
            <person name="Hiraga K."/>
            <person name="Takehana T."/>
            <person name="Taniguchi I."/>
            <person name="Yamaji H."/>
            <person name="Maeda Y."/>
            <person name="Toyohara K."/>
            <person name="Miyamoto K."/>
            <person name="Kimura Y."/>
            <person name="Oda K."/>
        </authorList>
    </citation>
    <scope>NUCLEOTIDE SEQUENCE [LARGE SCALE GENOMIC DNA]</scope>
    <source>
        <strain evidence="2">NBRC 110686 / TISTR 2288 / 201-F6</strain>
    </source>
</reference>
<reference evidence="1 2" key="2">
    <citation type="journal article" date="2016" name="Science">
        <title>A bacterium that degrades and assimilates poly(ethylene terephthalate).</title>
        <authorList>
            <person name="Yoshida S."/>
            <person name="Hiraga K."/>
            <person name="Takehana T."/>
            <person name="Taniguchi I."/>
            <person name="Yamaji H."/>
            <person name="Maeda Y."/>
            <person name="Toyohara K."/>
            <person name="Miyamoto K."/>
            <person name="Kimura Y."/>
            <person name="Oda K."/>
        </authorList>
    </citation>
    <scope>NUCLEOTIDE SEQUENCE [LARGE SCALE GENOMIC DNA]</scope>
    <source>
        <strain evidence="2">NBRC 110686 / TISTR 2288 / 201-F6</strain>
    </source>
</reference>
<proteinExistence type="predicted"/>
<protein>
    <submittedName>
        <fullName evidence="1">Uncharacterized protein</fullName>
    </submittedName>
</protein>
<dbReference type="STRING" id="1547922.ISF6_0322"/>
<evidence type="ECO:0000313" key="2">
    <source>
        <dbReference type="Proteomes" id="UP000037660"/>
    </source>
</evidence>
<sequence>MPYVVRNAEGQIESLHRQASEAATEFLEDRHPDVVGFLGADEDGQSFSRLDADFVRVVEDLIDVLLAKNILNVTDLPAEAQTKLFARKGFREKVSKNSLRLFDSNFGDVI</sequence>
<dbReference type="Proteomes" id="UP000037660">
    <property type="component" value="Unassembled WGS sequence"/>
</dbReference>
<dbReference type="AlphaFoldDB" id="A0A0K8NX26"/>
<organism evidence="1 2">
    <name type="scientific">Piscinibacter sakaiensis</name>
    <name type="common">Ideonella sakaiensis</name>
    <dbReference type="NCBI Taxonomy" id="1547922"/>
    <lineage>
        <taxon>Bacteria</taxon>
        <taxon>Pseudomonadati</taxon>
        <taxon>Pseudomonadota</taxon>
        <taxon>Betaproteobacteria</taxon>
        <taxon>Burkholderiales</taxon>
        <taxon>Sphaerotilaceae</taxon>
        <taxon>Piscinibacter</taxon>
    </lineage>
</organism>
<dbReference type="RefSeq" id="WP_054018937.1">
    <property type="nucleotide sequence ID" value="NZ_BBYR01000011.1"/>
</dbReference>
<accession>A0A0K8NX26</accession>